<dbReference type="GO" id="GO:0005524">
    <property type="term" value="F:ATP binding"/>
    <property type="evidence" value="ECO:0007669"/>
    <property type="project" value="UniProtKB-UniRule"/>
</dbReference>
<comment type="similarity">
    <text evidence="1">Belongs to the TRAFAC class myosin-kinesin ATPase superfamily. Kinesin family. KIN-7 subfamily.</text>
</comment>
<dbReference type="Pfam" id="PF11995">
    <property type="entry name" value="DUF3490"/>
    <property type="match status" value="1"/>
</dbReference>
<dbReference type="GO" id="GO:0008017">
    <property type="term" value="F:microtubule binding"/>
    <property type="evidence" value="ECO:0007669"/>
    <property type="project" value="InterPro"/>
</dbReference>
<sequence length="833" mass="92845">MGAIGGDEMAQWDNVDGGEVVNGTAGKLEKILVSVRLRPLSDKEVARGDPSEWECISDTTVIARSAFPDRPTAPTAYSFASIFAYGQTSSGKTYTMTGITECTVSDIYAYIGRHEERAFVLKFSAIEIYNEVVRDLLSSESTSLRLWDDAEKGTYVENLKEVILRDWNHLKELISVCEAQRRTGETYLNENSSRSHQILKLTIESSAREFLGKDKSTTLAASVNFVDLAGSERASQALSAGARLKEGCHINRSLLTLGTVILLNFNGKFLLVKKSCSSFHLYYLLGFTYAARSSIDPSLQMEKEIKELKVQRDLAQSRLQDLLQVVGDNHVSKRPLASGRNFTFDVPQPCEDQISTTESSEVVDNVQNFRFQGRRAAQREVGSQQSENNVQFATPLSYSVSSPPFSGMPPTTSRDDVYQISNEDSDDVCKEVRCIETNETEGKNGLDSSAIGSNILQDSNVGASTHGNDDSRHGDVSTVTLEQHLETVRKPFANLVEDLGSSTRNPSRSRGIVRSRSCRSLMGSTLFENLEKDDCTPPSRRFMDFPGRPEGGQRRGSALNFDAESETLSRAGSMLSEITTTRGGPKANGSIAGDTEFTGIGEFVAELKEMAQYQKQLGGQYVNGEIAEGTVRSVGLDPIMDALQSPSRWPLEFERKQQEIIDLWHACYASLVHRTYFFLLFKGDPADSIYMEVEIRRLSFLKDTYGNGGMESKVVAGSPNTSLVSSARKLQREREMLCRQMQKRLSIEERESMYTKWGVSLSSKRRRLQVARRLWTETKNLEHVRESASLVARLIGLLEPGKALREMFGLSFAPQQFSRRSHNSWRYGRSSLD</sequence>
<keyword evidence="3" id="KW-0547">Nucleotide-binding</keyword>
<accession>M8BS89</accession>
<evidence type="ECO:0000256" key="3">
    <source>
        <dbReference type="ARBA" id="ARBA00022741"/>
    </source>
</evidence>
<dbReference type="PROSITE" id="PS00411">
    <property type="entry name" value="KINESIN_MOTOR_1"/>
    <property type="match status" value="1"/>
</dbReference>
<reference evidence="6" key="1">
    <citation type="submission" date="2015-06" db="UniProtKB">
        <authorList>
            <consortium name="EnsemblPlants"/>
        </authorList>
    </citation>
    <scope>IDENTIFICATION</scope>
</reference>
<dbReference type="PRINTS" id="PR00380">
    <property type="entry name" value="KINESINHEAVY"/>
</dbReference>
<dbReference type="SMART" id="SM00129">
    <property type="entry name" value="KISc"/>
    <property type="match status" value="1"/>
</dbReference>
<dbReference type="AlphaFoldDB" id="M8BS89"/>
<dbReference type="Pfam" id="PF00225">
    <property type="entry name" value="Kinesin"/>
    <property type="match status" value="1"/>
</dbReference>
<dbReference type="EnsemblPlants" id="EMT24668">
    <property type="protein sequence ID" value="EMT24668"/>
    <property type="gene ID" value="F775_19880"/>
</dbReference>
<dbReference type="InterPro" id="IPR027640">
    <property type="entry name" value="Kinesin-like_fam"/>
</dbReference>
<dbReference type="GO" id="GO:0005874">
    <property type="term" value="C:microtubule"/>
    <property type="evidence" value="ECO:0007669"/>
    <property type="project" value="UniProtKB-KW"/>
</dbReference>
<dbReference type="PROSITE" id="PS50067">
    <property type="entry name" value="KINESIN_MOTOR_2"/>
    <property type="match status" value="1"/>
</dbReference>
<name>M8BS89_AEGTA</name>
<evidence type="ECO:0000256" key="5">
    <source>
        <dbReference type="ARBA" id="ARBA00023175"/>
    </source>
</evidence>
<evidence type="ECO:0000256" key="4">
    <source>
        <dbReference type="ARBA" id="ARBA00022840"/>
    </source>
</evidence>
<dbReference type="GO" id="GO:0003777">
    <property type="term" value="F:microtubule motor activity"/>
    <property type="evidence" value="ECO:0007669"/>
    <property type="project" value="InterPro"/>
</dbReference>
<dbReference type="PANTHER" id="PTHR47968:SF18">
    <property type="entry name" value="KINESIN-LIKE PROTEIN KIN-7F"/>
    <property type="match status" value="1"/>
</dbReference>
<dbReference type="GO" id="GO:0007018">
    <property type="term" value="P:microtubule-based movement"/>
    <property type="evidence" value="ECO:0007669"/>
    <property type="project" value="InterPro"/>
</dbReference>
<proteinExistence type="inferred from homology"/>
<dbReference type="InterPro" id="IPR027417">
    <property type="entry name" value="P-loop_NTPase"/>
</dbReference>
<dbReference type="Gene3D" id="3.40.850.10">
    <property type="entry name" value="Kinesin motor domain"/>
    <property type="match status" value="1"/>
</dbReference>
<keyword evidence="2" id="KW-0493">Microtubule</keyword>
<organism evidence="6">
    <name type="scientific">Aegilops tauschii</name>
    <name type="common">Tausch's goatgrass</name>
    <name type="synonym">Aegilops squarrosa</name>
    <dbReference type="NCBI Taxonomy" id="37682"/>
    <lineage>
        <taxon>Eukaryota</taxon>
        <taxon>Viridiplantae</taxon>
        <taxon>Streptophyta</taxon>
        <taxon>Embryophyta</taxon>
        <taxon>Tracheophyta</taxon>
        <taxon>Spermatophyta</taxon>
        <taxon>Magnoliopsida</taxon>
        <taxon>Liliopsida</taxon>
        <taxon>Poales</taxon>
        <taxon>Poaceae</taxon>
        <taxon>BOP clade</taxon>
        <taxon>Pooideae</taxon>
        <taxon>Triticodae</taxon>
        <taxon>Triticeae</taxon>
        <taxon>Triticinae</taxon>
        <taxon>Aegilops</taxon>
    </lineage>
</organism>
<evidence type="ECO:0000256" key="2">
    <source>
        <dbReference type="ARBA" id="ARBA00022701"/>
    </source>
</evidence>
<dbReference type="SUPFAM" id="SSF52540">
    <property type="entry name" value="P-loop containing nucleoside triphosphate hydrolases"/>
    <property type="match status" value="1"/>
</dbReference>
<dbReference type="InterPro" id="IPR001752">
    <property type="entry name" value="Kinesin_motor_dom"/>
</dbReference>
<dbReference type="InterPro" id="IPR036961">
    <property type="entry name" value="Kinesin_motor_dom_sf"/>
</dbReference>
<evidence type="ECO:0000256" key="1">
    <source>
        <dbReference type="ARBA" id="ARBA00007310"/>
    </source>
</evidence>
<evidence type="ECO:0000313" key="6">
    <source>
        <dbReference type="EnsemblPlants" id="EMT24668"/>
    </source>
</evidence>
<dbReference type="PANTHER" id="PTHR47968">
    <property type="entry name" value="CENTROMERE PROTEIN E"/>
    <property type="match status" value="1"/>
</dbReference>
<keyword evidence="5" id="KW-0505">Motor protein</keyword>
<keyword evidence="4" id="KW-0067">ATP-binding</keyword>
<dbReference type="InterPro" id="IPR019821">
    <property type="entry name" value="Kinesin_motor_CS"/>
</dbReference>
<dbReference type="InterPro" id="IPR021881">
    <property type="entry name" value="NACK_C"/>
</dbReference>
<protein>
    <submittedName>
        <fullName evidence="6">Kinesin-like protein</fullName>
    </submittedName>
</protein>